<dbReference type="Proteomes" id="UP000188235">
    <property type="component" value="Chromosome"/>
</dbReference>
<evidence type="ECO:0000313" key="4">
    <source>
        <dbReference type="Proteomes" id="UP000188235"/>
    </source>
</evidence>
<feature type="transmembrane region" description="Helical" evidence="1">
    <location>
        <begin position="235"/>
        <end position="251"/>
    </location>
</feature>
<dbReference type="GO" id="GO:0080120">
    <property type="term" value="P:CAAX-box protein maturation"/>
    <property type="evidence" value="ECO:0007669"/>
    <property type="project" value="UniProtKB-ARBA"/>
</dbReference>
<feature type="transmembrane region" description="Helical" evidence="1">
    <location>
        <begin position="72"/>
        <end position="92"/>
    </location>
</feature>
<dbReference type="Pfam" id="PF02517">
    <property type="entry name" value="Rce1-like"/>
    <property type="match status" value="1"/>
</dbReference>
<keyword evidence="1" id="KW-0472">Membrane</keyword>
<feature type="transmembrane region" description="Helical" evidence="1">
    <location>
        <begin position="113"/>
        <end position="135"/>
    </location>
</feature>
<keyword evidence="1" id="KW-0812">Transmembrane</keyword>
<dbReference type="OrthoDB" id="2680086at2"/>
<dbReference type="RefSeq" id="WP_077351451.1">
    <property type="nucleotide sequence ID" value="NZ_CP019607.1"/>
</dbReference>
<evidence type="ECO:0000256" key="1">
    <source>
        <dbReference type="SAM" id="Phobius"/>
    </source>
</evidence>
<dbReference type="GO" id="GO:0004175">
    <property type="term" value="F:endopeptidase activity"/>
    <property type="evidence" value="ECO:0007669"/>
    <property type="project" value="UniProtKB-ARBA"/>
</dbReference>
<evidence type="ECO:0000313" key="3">
    <source>
        <dbReference type="EMBL" id="AQP51808.1"/>
    </source>
</evidence>
<protein>
    <recommendedName>
        <fullName evidence="2">CAAX prenyl protease 2/Lysostaphin resistance protein A-like domain-containing protein</fullName>
    </recommendedName>
</protein>
<dbReference type="InterPro" id="IPR003675">
    <property type="entry name" value="Rce1/LyrA-like_dom"/>
</dbReference>
<reference evidence="3 4" key="1">
    <citation type="journal article" date="2008" name="Int. J. Syst. Evol. Microbiol.">
        <title>Tessaracoccus flavescens sp. nov., isolated from marine sediment.</title>
        <authorList>
            <person name="Lee D.W."/>
            <person name="Lee S.D."/>
        </authorList>
    </citation>
    <scope>NUCLEOTIDE SEQUENCE [LARGE SCALE GENOMIC DNA]</scope>
    <source>
        <strain evidence="3 4">SST-39T</strain>
    </source>
</reference>
<name>A0A1Q2D093_9ACTN</name>
<feature type="transmembrane region" description="Helical" evidence="1">
    <location>
        <begin position="210"/>
        <end position="228"/>
    </location>
</feature>
<proteinExistence type="predicted"/>
<evidence type="ECO:0000259" key="2">
    <source>
        <dbReference type="Pfam" id="PF02517"/>
    </source>
</evidence>
<keyword evidence="1" id="KW-1133">Transmembrane helix</keyword>
<gene>
    <name evidence="3" type="ORF">BW733_14230</name>
</gene>
<accession>A0A1Q2D093</accession>
<feature type="transmembrane region" description="Helical" evidence="1">
    <location>
        <begin position="271"/>
        <end position="289"/>
    </location>
</feature>
<keyword evidence="4" id="KW-1185">Reference proteome</keyword>
<feature type="domain" description="CAAX prenyl protease 2/Lysostaphin resistance protein A-like" evidence="2">
    <location>
        <begin position="150"/>
        <end position="246"/>
    </location>
</feature>
<feature type="transmembrane region" description="Helical" evidence="1">
    <location>
        <begin position="183"/>
        <end position="204"/>
    </location>
</feature>
<organism evidence="3 4">
    <name type="scientific">Tessaracoccus flavescens</name>
    <dbReference type="NCBI Taxonomy" id="399497"/>
    <lineage>
        <taxon>Bacteria</taxon>
        <taxon>Bacillati</taxon>
        <taxon>Actinomycetota</taxon>
        <taxon>Actinomycetes</taxon>
        <taxon>Propionibacteriales</taxon>
        <taxon>Propionibacteriaceae</taxon>
        <taxon>Tessaracoccus</taxon>
    </lineage>
</organism>
<dbReference type="STRING" id="399497.BW733_14230"/>
<dbReference type="KEGG" id="tfa:BW733_14230"/>
<sequence>MQEPVLPVQQTRYPQFWRAPGLLPWMSIVATLLLGGAFIALSTVTVLVALSLDGFPTMEELEALTQGSLTPEVVFANSLGIALVLPCAFLIVRLCRQRPGFLSSVVGRFRWGFFWKAVGVTAAVFAVHTTVSILIDGPESLGLAVRDYTWWLLVGLMLVTPFQAAAEEYMLRGLVFRTVGSWFAAPMVAALVGGLVNTLIFMGLHASTDVWLNVVYFSMGAIASWLVWRTGGLEGAVAIHVVNNMIGMALLPFQDMEAQFDRSSGVGGPELLLQVLTMLLAGLLIAWLAKRSGLAATGPVGAAERDDASRT</sequence>
<dbReference type="EMBL" id="CP019607">
    <property type="protein sequence ID" value="AQP51808.1"/>
    <property type="molecule type" value="Genomic_DNA"/>
</dbReference>
<feature type="transmembrane region" description="Helical" evidence="1">
    <location>
        <begin position="150"/>
        <end position="171"/>
    </location>
</feature>
<feature type="transmembrane region" description="Helical" evidence="1">
    <location>
        <begin position="22"/>
        <end position="52"/>
    </location>
</feature>
<dbReference type="AlphaFoldDB" id="A0A1Q2D093"/>